<feature type="region of interest" description="Disordered" evidence="1">
    <location>
        <begin position="255"/>
        <end position="289"/>
    </location>
</feature>
<feature type="compositionally biased region" description="Basic and acidic residues" evidence="1">
    <location>
        <begin position="255"/>
        <end position="269"/>
    </location>
</feature>
<evidence type="ECO:0000256" key="2">
    <source>
        <dbReference type="SAM" id="Phobius"/>
    </source>
</evidence>
<dbReference type="OrthoDB" id="3362711at2759"/>
<evidence type="ECO:0000313" key="4">
    <source>
        <dbReference type="EMBL" id="EAU88752.2"/>
    </source>
</evidence>
<keyword evidence="5" id="KW-1185">Reference proteome</keyword>
<comment type="caution">
    <text evidence="4">The sequence shown here is derived from an EMBL/GenBank/DDBJ whole genome shotgun (WGS) entry which is preliminary data.</text>
</comment>
<dbReference type="EMBL" id="AACS02000002">
    <property type="protein sequence ID" value="EAU88752.2"/>
    <property type="molecule type" value="Genomic_DNA"/>
</dbReference>
<dbReference type="VEuPathDB" id="FungiDB:CC1G_01125"/>
<dbReference type="HOGENOM" id="CLU_053888_1_1_1"/>
<reference evidence="4 5" key="1">
    <citation type="journal article" date="2010" name="Proc. Natl. Acad. Sci. U.S.A.">
        <title>Insights into evolution of multicellular fungi from the assembled chromosomes of the mushroom Coprinopsis cinerea (Coprinus cinereus).</title>
        <authorList>
            <person name="Stajich J.E."/>
            <person name="Wilke S.K."/>
            <person name="Ahren D."/>
            <person name="Au C.H."/>
            <person name="Birren B.W."/>
            <person name="Borodovsky M."/>
            <person name="Burns C."/>
            <person name="Canback B."/>
            <person name="Casselton L.A."/>
            <person name="Cheng C.K."/>
            <person name="Deng J."/>
            <person name="Dietrich F.S."/>
            <person name="Fargo D.C."/>
            <person name="Farman M.L."/>
            <person name="Gathman A.C."/>
            <person name="Goldberg J."/>
            <person name="Guigo R."/>
            <person name="Hoegger P.J."/>
            <person name="Hooker J.B."/>
            <person name="Huggins A."/>
            <person name="James T.Y."/>
            <person name="Kamada T."/>
            <person name="Kilaru S."/>
            <person name="Kodira C."/>
            <person name="Kues U."/>
            <person name="Kupfer D."/>
            <person name="Kwan H.S."/>
            <person name="Lomsadze A."/>
            <person name="Li W."/>
            <person name="Lilly W.W."/>
            <person name="Ma L.J."/>
            <person name="Mackey A.J."/>
            <person name="Manning G."/>
            <person name="Martin F."/>
            <person name="Muraguchi H."/>
            <person name="Natvig D.O."/>
            <person name="Palmerini H."/>
            <person name="Ramesh M.A."/>
            <person name="Rehmeyer C.J."/>
            <person name="Roe B.A."/>
            <person name="Shenoy N."/>
            <person name="Stanke M."/>
            <person name="Ter-Hovhannisyan V."/>
            <person name="Tunlid A."/>
            <person name="Velagapudi R."/>
            <person name="Vision T.J."/>
            <person name="Zeng Q."/>
            <person name="Zolan M.E."/>
            <person name="Pukkila P.J."/>
        </authorList>
    </citation>
    <scope>NUCLEOTIDE SEQUENCE [LARGE SCALE GENOMIC DNA]</scope>
    <source>
        <strain evidence="5">Okayama-7 / 130 / ATCC MYA-4618 / FGSC 9003</strain>
    </source>
</reference>
<keyword evidence="2" id="KW-1133">Transmembrane helix</keyword>
<feature type="chain" id="PRO_5002726447" evidence="3">
    <location>
        <begin position="21"/>
        <end position="289"/>
    </location>
</feature>
<feature type="compositionally biased region" description="Low complexity" evidence="1">
    <location>
        <begin position="152"/>
        <end position="166"/>
    </location>
</feature>
<dbReference type="Proteomes" id="UP000001861">
    <property type="component" value="Unassembled WGS sequence"/>
</dbReference>
<accession>A8NEL3</accession>
<proteinExistence type="predicted"/>
<protein>
    <submittedName>
        <fullName evidence="4">Uncharacterized protein</fullName>
    </submittedName>
</protein>
<feature type="signal peptide" evidence="3">
    <location>
        <begin position="1"/>
        <end position="20"/>
    </location>
</feature>
<dbReference type="AlphaFoldDB" id="A8NEL3"/>
<dbReference type="RefSeq" id="XP_001833063.2">
    <property type="nucleotide sequence ID" value="XM_001833011.2"/>
</dbReference>
<keyword evidence="2" id="KW-0812">Transmembrane</keyword>
<gene>
    <name evidence="4" type="ORF">CC1G_01125</name>
</gene>
<sequence>MVWTLLGLYLLSCLPSIAYAQTSKAVCLPYYTWINNSQGKTPCEVAASLQSVCSEDGIFEVLPLAEDQHYPGPTLVANANTWEDSEKVSLTATYVYFNSDKLGILGGANGPPIVLKFPESLPEGVLVPAWAYQDVTESDTFDQFLARENANATESSAVSAPAPAETLVNGKLGPETSIKTEPEAVEPTTTPEGEAKPASDASEKEKAGQMSYANKVGGAVTGALLGILLVALVAFLVIRRRRARRLRVGEFFNDTRSRSETQPHDEKGPIGKVGGGGHPTIQVSGADYS</sequence>
<keyword evidence="3" id="KW-0732">Signal</keyword>
<name>A8NEL3_COPC7</name>
<evidence type="ECO:0000256" key="1">
    <source>
        <dbReference type="SAM" id="MobiDB-lite"/>
    </source>
</evidence>
<feature type="compositionally biased region" description="Basic and acidic residues" evidence="1">
    <location>
        <begin position="193"/>
        <end position="206"/>
    </location>
</feature>
<keyword evidence="2" id="KW-0472">Membrane</keyword>
<feature type="transmembrane region" description="Helical" evidence="2">
    <location>
        <begin position="216"/>
        <end position="238"/>
    </location>
</feature>
<feature type="region of interest" description="Disordered" evidence="1">
    <location>
        <begin position="152"/>
        <end position="206"/>
    </location>
</feature>
<dbReference type="InParanoid" id="A8NEL3"/>
<dbReference type="KEGG" id="cci:CC1G_01125"/>
<organism evidence="4 5">
    <name type="scientific">Coprinopsis cinerea (strain Okayama-7 / 130 / ATCC MYA-4618 / FGSC 9003)</name>
    <name type="common">Inky cap fungus</name>
    <name type="synonym">Hormographiella aspergillata</name>
    <dbReference type="NCBI Taxonomy" id="240176"/>
    <lineage>
        <taxon>Eukaryota</taxon>
        <taxon>Fungi</taxon>
        <taxon>Dikarya</taxon>
        <taxon>Basidiomycota</taxon>
        <taxon>Agaricomycotina</taxon>
        <taxon>Agaricomycetes</taxon>
        <taxon>Agaricomycetidae</taxon>
        <taxon>Agaricales</taxon>
        <taxon>Agaricineae</taxon>
        <taxon>Psathyrellaceae</taxon>
        <taxon>Coprinopsis</taxon>
    </lineage>
</organism>
<evidence type="ECO:0000313" key="5">
    <source>
        <dbReference type="Proteomes" id="UP000001861"/>
    </source>
</evidence>
<dbReference type="GeneID" id="6009554"/>
<evidence type="ECO:0000256" key="3">
    <source>
        <dbReference type="SAM" id="SignalP"/>
    </source>
</evidence>
<dbReference type="OMA" id="WRVNCAS"/>